<feature type="chain" id="PRO_5029601780" description="Aminopeptidase N" evidence="12">
    <location>
        <begin position="21"/>
        <end position="520"/>
    </location>
</feature>
<dbReference type="GO" id="GO:0016020">
    <property type="term" value="C:membrane"/>
    <property type="evidence" value="ECO:0007669"/>
    <property type="project" value="TreeGrafter"/>
</dbReference>
<evidence type="ECO:0000259" key="13">
    <source>
        <dbReference type="Pfam" id="PF01433"/>
    </source>
</evidence>
<comment type="cofactor">
    <cofactor evidence="2">
        <name>Zn(2+)</name>
        <dbReference type="ChEBI" id="CHEBI:29105"/>
    </cofactor>
</comment>
<dbReference type="GO" id="GO:0016285">
    <property type="term" value="F:alanyl aminopeptidase activity"/>
    <property type="evidence" value="ECO:0007669"/>
    <property type="project" value="UniProtKB-EC"/>
</dbReference>
<evidence type="ECO:0000256" key="7">
    <source>
        <dbReference type="ARBA" id="ARBA00022670"/>
    </source>
</evidence>
<evidence type="ECO:0000259" key="14">
    <source>
        <dbReference type="Pfam" id="PF17900"/>
    </source>
</evidence>
<feature type="signal peptide" evidence="12">
    <location>
        <begin position="1"/>
        <end position="20"/>
    </location>
</feature>
<dbReference type="GO" id="GO:0008270">
    <property type="term" value="F:zinc ion binding"/>
    <property type="evidence" value="ECO:0007669"/>
    <property type="project" value="InterPro"/>
</dbReference>
<dbReference type="PANTHER" id="PTHR11533:SF174">
    <property type="entry name" value="PUROMYCIN-SENSITIVE AMINOPEPTIDASE-RELATED"/>
    <property type="match status" value="1"/>
</dbReference>
<evidence type="ECO:0000256" key="2">
    <source>
        <dbReference type="ARBA" id="ARBA00001947"/>
    </source>
</evidence>
<evidence type="ECO:0000256" key="6">
    <source>
        <dbReference type="ARBA" id="ARBA00022438"/>
    </source>
</evidence>
<dbReference type="InterPro" id="IPR014782">
    <property type="entry name" value="Peptidase_M1_dom"/>
</dbReference>
<evidence type="ECO:0000256" key="9">
    <source>
        <dbReference type="ARBA" id="ARBA00022801"/>
    </source>
</evidence>
<organism evidence="15 16">
    <name type="scientific">Chitinophaga tropicalis</name>
    <dbReference type="NCBI Taxonomy" id="2683588"/>
    <lineage>
        <taxon>Bacteria</taxon>
        <taxon>Pseudomonadati</taxon>
        <taxon>Bacteroidota</taxon>
        <taxon>Chitinophagia</taxon>
        <taxon>Chitinophagales</taxon>
        <taxon>Chitinophagaceae</taxon>
        <taxon>Chitinophaga</taxon>
    </lineage>
</organism>
<dbReference type="CDD" id="cd09603">
    <property type="entry name" value="M1_APN_like"/>
    <property type="match status" value="1"/>
</dbReference>
<evidence type="ECO:0000256" key="11">
    <source>
        <dbReference type="ARBA" id="ARBA00023049"/>
    </source>
</evidence>
<dbReference type="InterPro" id="IPR027268">
    <property type="entry name" value="Peptidase_M4/M1_CTD_sf"/>
</dbReference>
<dbReference type="EC" id="3.4.11.2" evidence="4"/>
<dbReference type="GO" id="GO:0006508">
    <property type="term" value="P:proteolysis"/>
    <property type="evidence" value="ECO:0007669"/>
    <property type="project" value="UniProtKB-KW"/>
</dbReference>
<evidence type="ECO:0000256" key="8">
    <source>
        <dbReference type="ARBA" id="ARBA00022723"/>
    </source>
</evidence>
<dbReference type="InterPro" id="IPR050344">
    <property type="entry name" value="Peptidase_M1_aminopeptidases"/>
</dbReference>
<protein>
    <recommendedName>
        <fullName evidence="5">Aminopeptidase N</fullName>
        <ecNumber evidence="4">3.4.11.2</ecNumber>
    </recommendedName>
</protein>
<keyword evidence="11" id="KW-0482">Metalloprotease</keyword>
<reference evidence="15 16" key="1">
    <citation type="submission" date="2019-12" db="EMBL/GenBank/DDBJ databases">
        <title>Chitinophaga sp. strain ysch24 (GDMCC 1.1355), whole genome shotgun sequence.</title>
        <authorList>
            <person name="Zhang X."/>
        </authorList>
    </citation>
    <scope>NUCLEOTIDE SEQUENCE [LARGE SCALE GENOMIC DNA]</scope>
    <source>
        <strain evidence="16">ysch24</strain>
    </source>
</reference>
<dbReference type="Proteomes" id="UP000461730">
    <property type="component" value="Unassembled WGS sequence"/>
</dbReference>
<dbReference type="GO" id="GO:0005615">
    <property type="term" value="C:extracellular space"/>
    <property type="evidence" value="ECO:0007669"/>
    <property type="project" value="TreeGrafter"/>
</dbReference>
<keyword evidence="16" id="KW-1185">Reference proteome</keyword>
<dbReference type="EMBL" id="WRXN01000003">
    <property type="protein sequence ID" value="MVT08582.1"/>
    <property type="molecule type" value="Genomic_DNA"/>
</dbReference>
<keyword evidence="7" id="KW-0645">Protease</keyword>
<evidence type="ECO:0000256" key="1">
    <source>
        <dbReference type="ARBA" id="ARBA00000098"/>
    </source>
</evidence>
<dbReference type="Gene3D" id="2.60.40.1730">
    <property type="entry name" value="tricorn interacting facor f3 domain"/>
    <property type="match status" value="1"/>
</dbReference>
<comment type="catalytic activity">
    <reaction evidence="1">
        <text>Release of an N-terminal amino acid, Xaa-|-Yaa- from a peptide, amide or arylamide. Xaa is preferably Ala, but may be most amino acids including Pro (slow action). When a terminal hydrophobic residue is followed by a prolyl residue, the two may be released as an intact Xaa-Pro dipeptide.</text>
        <dbReference type="EC" id="3.4.11.2"/>
    </reaction>
</comment>
<evidence type="ECO:0000256" key="12">
    <source>
        <dbReference type="SAM" id="SignalP"/>
    </source>
</evidence>
<dbReference type="Pfam" id="PF17900">
    <property type="entry name" value="Peptidase_M1_N"/>
    <property type="match status" value="1"/>
</dbReference>
<dbReference type="Pfam" id="PF01433">
    <property type="entry name" value="Peptidase_M1"/>
    <property type="match status" value="1"/>
</dbReference>
<keyword evidence="12" id="KW-0732">Signal</keyword>
<evidence type="ECO:0000256" key="10">
    <source>
        <dbReference type="ARBA" id="ARBA00022833"/>
    </source>
</evidence>
<dbReference type="GO" id="GO:0005737">
    <property type="term" value="C:cytoplasm"/>
    <property type="evidence" value="ECO:0007669"/>
    <property type="project" value="TreeGrafter"/>
</dbReference>
<dbReference type="PANTHER" id="PTHR11533">
    <property type="entry name" value="PROTEASE M1 ZINC METALLOPROTEASE"/>
    <property type="match status" value="1"/>
</dbReference>
<gene>
    <name evidence="15" type="ORF">GO493_09950</name>
</gene>
<keyword evidence="6" id="KW-0031">Aminopeptidase</keyword>
<evidence type="ECO:0000313" key="15">
    <source>
        <dbReference type="EMBL" id="MVT08582.1"/>
    </source>
</evidence>
<dbReference type="Gene3D" id="1.10.390.10">
    <property type="entry name" value="Neutral Protease Domain 2"/>
    <property type="match status" value="1"/>
</dbReference>
<keyword evidence="8" id="KW-0479">Metal-binding</keyword>
<accession>A0A7K1U2I4</accession>
<proteinExistence type="inferred from homology"/>
<feature type="domain" description="Peptidase M1 membrane alanine aminopeptidase" evidence="13">
    <location>
        <begin position="241"/>
        <end position="436"/>
    </location>
</feature>
<keyword evidence="9" id="KW-0378">Hydrolase</keyword>
<dbReference type="RefSeq" id="WP_157305999.1">
    <property type="nucleotide sequence ID" value="NZ_WRXN01000003.1"/>
</dbReference>
<dbReference type="InterPro" id="IPR045357">
    <property type="entry name" value="Aminopeptidase_N-like_N"/>
</dbReference>
<comment type="caution">
    <text evidence="15">The sequence shown here is derived from an EMBL/GenBank/DDBJ whole genome shotgun (WGS) entry which is preliminary data.</text>
</comment>
<evidence type="ECO:0000313" key="16">
    <source>
        <dbReference type="Proteomes" id="UP000461730"/>
    </source>
</evidence>
<dbReference type="InterPro" id="IPR001930">
    <property type="entry name" value="Peptidase_M1"/>
</dbReference>
<dbReference type="SUPFAM" id="SSF63737">
    <property type="entry name" value="Leukotriene A4 hydrolase N-terminal domain"/>
    <property type="match status" value="1"/>
</dbReference>
<dbReference type="AlphaFoldDB" id="A0A7K1U2I4"/>
<comment type="similarity">
    <text evidence="3">Belongs to the peptidase M1 family.</text>
</comment>
<evidence type="ECO:0000256" key="5">
    <source>
        <dbReference type="ARBA" id="ARBA00015611"/>
    </source>
</evidence>
<evidence type="ECO:0000256" key="3">
    <source>
        <dbReference type="ARBA" id="ARBA00010136"/>
    </source>
</evidence>
<dbReference type="SUPFAM" id="SSF55486">
    <property type="entry name" value="Metalloproteases ('zincins'), catalytic domain"/>
    <property type="match status" value="1"/>
</dbReference>
<dbReference type="GO" id="GO:0043171">
    <property type="term" value="P:peptide catabolic process"/>
    <property type="evidence" value="ECO:0007669"/>
    <property type="project" value="TreeGrafter"/>
</dbReference>
<dbReference type="GO" id="GO:0070006">
    <property type="term" value="F:metalloaminopeptidase activity"/>
    <property type="evidence" value="ECO:0007669"/>
    <property type="project" value="TreeGrafter"/>
</dbReference>
<keyword evidence="10" id="KW-0862">Zinc</keyword>
<feature type="domain" description="Aminopeptidase N-like N-terminal" evidence="14">
    <location>
        <begin position="27"/>
        <end position="197"/>
    </location>
</feature>
<evidence type="ECO:0000256" key="4">
    <source>
        <dbReference type="ARBA" id="ARBA00012564"/>
    </source>
</evidence>
<name>A0A7K1U2I4_9BACT</name>
<dbReference type="GO" id="GO:0042277">
    <property type="term" value="F:peptide binding"/>
    <property type="evidence" value="ECO:0007669"/>
    <property type="project" value="TreeGrafter"/>
</dbReference>
<dbReference type="PRINTS" id="PR00756">
    <property type="entry name" value="ALADIPTASE"/>
</dbReference>
<sequence length="520" mass="58627">MKWYQLQLLFILVAGTTVKAQDADVQQYDLSLTLNDTTNRIAGTTGITVRYLKDVASFRLDLTGPSVNDTGMIVTAVQQNGVAVPFTQDSAGINLSVNAREGAVRTYIISYAGIPPDGLIISTNRFGNRTFFTDNWPNRAHNWFPCIDHPGDKAAVSFAIIAPDHYQVVANGLKTEETSLPGRLKRTRYREKVPLPSKVIAIGVADFAIDHPADVSGIPVYTYVFPENKDRGFRDFAKAADILRFFIKKIGPYPYEKLANIQSKTIFGGMENAGAIFYAERSVGSRTIEELMAHEIAHQWFGDAVTETDWQHLWLSEGFATYMAWVYLESRYGSDTLKKGMAADRQEIIAFGKKRNTPVVDTTVNDHYMQLLNVNSYQKGSWVLHMLRRRLSDVIFWKGIRQYFATYNGKNANTDNFREVMEQVSGQDLKGFFKQWLQTAGIPVLDIRVEPMTGKEDQQVTVEQQQEPLFDFLLEYNTRDNKKVYGIDVKGKTATFGLHNGAILNADPDVNILAEIRLIQ</sequence>
<dbReference type="InterPro" id="IPR042097">
    <property type="entry name" value="Aminopeptidase_N-like_N_sf"/>
</dbReference>